<dbReference type="Pfam" id="PF05380">
    <property type="entry name" value="Peptidase_A17"/>
    <property type="match status" value="1"/>
</dbReference>
<dbReference type="PANTHER" id="PTHR47331:SF1">
    <property type="entry name" value="GAG-LIKE PROTEIN"/>
    <property type="match status" value="1"/>
</dbReference>
<accession>A0A1B6MUZ9</accession>
<protein>
    <recommendedName>
        <fullName evidence="2">Integrase catalytic domain-containing protein</fullName>
    </recommendedName>
</protein>
<evidence type="ECO:0000259" key="2">
    <source>
        <dbReference type="PROSITE" id="PS50994"/>
    </source>
</evidence>
<dbReference type="PROSITE" id="PS50994">
    <property type="entry name" value="INTEGRASE"/>
    <property type="match status" value="1"/>
</dbReference>
<dbReference type="InterPro" id="IPR043502">
    <property type="entry name" value="DNA/RNA_pol_sf"/>
</dbReference>
<dbReference type="Gene3D" id="3.10.10.10">
    <property type="entry name" value="HIV Type 1 Reverse Transcriptase, subunit A, domain 1"/>
    <property type="match status" value="1"/>
</dbReference>
<dbReference type="Pfam" id="PF03564">
    <property type="entry name" value="DUF1759"/>
    <property type="match status" value="1"/>
</dbReference>
<dbReference type="CDD" id="cd01644">
    <property type="entry name" value="RT_pepA17"/>
    <property type="match status" value="1"/>
</dbReference>
<feature type="domain" description="Integrase catalytic" evidence="2">
    <location>
        <begin position="1445"/>
        <end position="1635"/>
    </location>
</feature>
<reference evidence="4" key="1">
    <citation type="submission" date="2015-11" db="EMBL/GenBank/DDBJ databases">
        <title>De novo transcriptome assembly of four potential Pierce s Disease insect vectors from Arizona vineyards.</title>
        <authorList>
            <person name="Tassone E.E."/>
        </authorList>
    </citation>
    <scope>NUCLEOTIDE SEQUENCE</scope>
</reference>
<dbReference type="InterPro" id="IPR036397">
    <property type="entry name" value="RNaseH_sf"/>
</dbReference>
<dbReference type="InterPro" id="IPR012337">
    <property type="entry name" value="RNaseH-like_sf"/>
</dbReference>
<dbReference type="Gene3D" id="3.30.420.10">
    <property type="entry name" value="Ribonuclease H-like superfamily/Ribonuclease H"/>
    <property type="match status" value="1"/>
</dbReference>
<evidence type="ECO:0000313" key="3">
    <source>
        <dbReference type="EMBL" id="JAT32778.1"/>
    </source>
</evidence>
<name>A0A1B6MUZ9_9HEMI</name>
<proteinExistence type="predicted"/>
<dbReference type="InterPro" id="IPR001584">
    <property type="entry name" value="Integrase_cat-core"/>
</dbReference>
<dbReference type="GO" id="GO:0042575">
    <property type="term" value="C:DNA polymerase complex"/>
    <property type="evidence" value="ECO:0007669"/>
    <property type="project" value="UniProtKB-ARBA"/>
</dbReference>
<organism evidence="4">
    <name type="scientific">Graphocephala atropunctata</name>
    <dbReference type="NCBI Taxonomy" id="36148"/>
    <lineage>
        <taxon>Eukaryota</taxon>
        <taxon>Metazoa</taxon>
        <taxon>Ecdysozoa</taxon>
        <taxon>Arthropoda</taxon>
        <taxon>Hexapoda</taxon>
        <taxon>Insecta</taxon>
        <taxon>Pterygota</taxon>
        <taxon>Neoptera</taxon>
        <taxon>Paraneoptera</taxon>
        <taxon>Hemiptera</taxon>
        <taxon>Auchenorrhyncha</taxon>
        <taxon>Membracoidea</taxon>
        <taxon>Cicadellidae</taxon>
        <taxon>Cicadellinae</taxon>
        <taxon>Cicadellini</taxon>
        <taxon>Graphocephala</taxon>
    </lineage>
</organism>
<feature type="compositionally biased region" description="Basic and acidic residues" evidence="1">
    <location>
        <begin position="315"/>
        <end position="324"/>
    </location>
</feature>
<feature type="region of interest" description="Disordered" evidence="1">
    <location>
        <begin position="315"/>
        <end position="334"/>
    </location>
</feature>
<dbReference type="GO" id="GO:0003676">
    <property type="term" value="F:nucleic acid binding"/>
    <property type="evidence" value="ECO:0007669"/>
    <property type="project" value="InterPro"/>
</dbReference>
<dbReference type="Gene3D" id="3.30.70.270">
    <property type="match status" value="1"/>
</dbReference>
<dbReference type="InterPro" id="IPR008042">
    <property type="entry name" value="Retrotrans_Pao"/>
</dbReference>
<sequence length="1752" mass="197166">MAPKEFKYETYRKVTDLIKGRFASLNASVTKITSSDQPLTAVQIRQLNTFFAELKKKRADFEVNLQRVIESEQKEATEAILSKDQDDINDLYVEISSAIEVNVTPEPVSPQSTRSETSVQFPTAVISGVKLPKLNLQTYDGSPLKWISFINLFDTTVHRNATLSNVAKFQYLLSVLEGEPLNLVKSLNLTAANYQIAYQLLRDRYHNTRRLTTLHLNHLLDMPSVPPSNSKQMRSFITTFYEHSESLKALECDITEDNPLLAAHLLRKLDNKTVQRLEQHRDTSNRDDREAHSLPKVMEIINFLNLECSHIEDANLHSSPESKPHSSSAKPKFEKRVQFAPRNVTMLSSETKIASQNDISCFCCHKSGHKIYQCPVFKGNSPNDRYKIVKDNQRCVSCLGTHSIKECKSKNSCMTCHKKHHSLLHFNTPQGTAFNASASMPLSNADTSLTCAAQPKTVQHSTVLLSTTLVKLTANNGCSYVFRALLDSGSMSDFVSERAAQLLGTRRLPSNLTVMGLSQNLAYTKGSMNLNIDSLSGHSIAQHHSFHVLDKISVDLPRVELSPEVLKRVKPFVLADPTFHKPGPIDVLLGSSIFPQVMSNECYSLGPNMPYALGTTFGFVIVGTAPCSPLPPSRVSNLAISLLSTDTELHSSLQRFWTQEELPAHNKKSEEELVCDTFFDDTHTRDSQGRYVVRLPFSSSIALNKLGTSKNMAEQRFQSLENKLQNPKNSELCSLYSDFMSEYLSLGHMELCSKPVLNTPHFYLPHHGVFKTTNNTTKLRVVFDASSKTSSGQSLNDVLLTGPKLQNNICDILLHFRVKPFVFSCDIRQMYRQIKVHPYDQRYQLILWRDEPSLPLSTYQLTTVTYGMNCSPYLAIKTLHQLAEDEGTNFPQAAEILKHHSYVDDLIVGASTEQEALELKAQLIQLLSLGGFELRKWVSNCPNLLQDLPPAHQESPVFLQPSSDPLFSILGIHWSPVTDCFKYDFNFSCDAPTKRQVLSLIARIYDPCGFLSPCIMTAKRLMQLLWISGVSWDEPLNSELSLQWNDFVKDLTAITELSIPRAVMLPHVSACELIGFSDASEAGYAAVVYLRCVNSDNDVRITQIISKTRAAPLKKVTLPRLELCAAHLLAQLVSYVNTQYENVLTIDSITLWCDSTVALSWIHTLPYRLKTYVANRVAQIQELLPSHCWRHVSGSDNPADCASRGLRPSELVHHPLWWQGPAWLQLPAPEWPASSFSPIDLQSLDEVKSTPLSVFIATPQPQWDLLSRFSSWKTLLHVMAYLLRFASHSRRQENHQGPLSVAELQAAQLRIFKVVQQDVFADDIAALRNNKTCSTRLQRLAPFLDADGLLRVGGRLKHSELSDEARHPCLLPKTHHVTDLFIDHIHLQHLHSGVQLTMSLLAQYVWILSARTTVRSRIFKCMVCFKLRPKPVFPLMGDLPKARVTPARPFMSTGIDYGGPFTIKVHNLRSIRHIKAYICIFICLVTKAVHIEVATDLSTDSFIAALTRFVSRRGFCSDIYSDCGTNFVGAKNALKDIVHTISKRSINQFSSDHNINFHFNPPAAPHQGGLWESAIKSAKHHLKRVLGNYVPTLMQFSTLTCQVEAMLNSRPLTSLSTDPNDLQALTPGHFLIGAPLASLPELPLSEVPDNRLTLWQLTQAFSQRIWKRWNRDYLHTLQQRLKWDKPTRNLQVGDLVIIHQDTPSLMWPLARITKVTKGSDNVVRVVELKTPHGNLTRPAVKVFLLPFLATSH</sequence>
<dbReference type="PANTHER" id="PTHR47331">
    <property type="entry name" value="PHD-TYPE DOMAIN-CONTAINING PROTEIN"/>
    <property type="match status" value="1"/>
</dbReference>
<dbReference type="SUPFAM" id="SSF53098">
    <property type="entry name" value="Ribonuclease H-like"/>
    <property type="match status" value="1"/>
</dbReference>
<dbReference type="InterPro" id="IPR040676">
    <property type="entry name" value="DUF5641"/>
</dbReference>
<evidence type="ECO:0000256" key="1">
    <source>
        <dbReference type="SAM" id="MobiDB-lite"/>
    </source>
</evidence>
<evidence type="ECO:0000313" key="4">
    <source>
        <dbReference type="EMBL" id="JAT39755.1"/>
    </source>
</evidence>
<dbReference type="Pfam" id="PF18701">
    <property type="entry name" value="DUF5641"/>
    <property type="match status" value="1"/>
</dbReference>
<dbReference type="GO" id="GO:0071897">
    <property type="term" value="P:DNA biosynthetic process"/>
    <property type="evidence" value="ECO:0007669"/>
    <property type="project" value="UniProtKB-ARBA"/>
</dbReference>
<dbReference type="EMBL" id="GEBQ01000222">
    <property type="protein sequence ID" value="JAT39755.1"/>
    <property type="molecule type" value="Transcribed_RNA"/>
</dbReference>
<dbReference type="EMBL" id="GEBQ01007199">
    <property type="protein sequence ID" value="JAT32778.1"/>
    <property type="molecule type" value="Transcribed_RNA"/>
</dbReference>
<dbReference type="GO" id="GO:0015074">
    <property type="term" value="P:DNA integration"/>
    <property type="evidence" value="ECO:0007669"/>
    <property type="project" value="InterPro"/>
</dbReference>
<dbReference type="SUPFAM" id="SSF56672">
    <property type="entry name" value="DNA/RNA polymerases"/>
    <property type="match status" value="1"/>
</dbReference>
<dbReference type="InterPro" id="IPR005312">
    <property type="entry name" value="DUF1759"/>
</dbReference>
<gene>
    <name evidence="3" type="ORF">g.48916</name>
    <name evidence="4" type="ORF">g.48920</name>
</gene>
<dbReference type="InterPro" id="IPR043128">
    <property type="entry name" value="Rev_trsase/Diguanyl_cyclase"/>
</dbReference>